<feature type="region of interest" description="Disordered" evidence="1">
    <location>
        <begin position="97"/>
        <end position="144"/>
    </location>
</feature>
<proteinExistence type="predicted"/>
<name>A0ABC8QW56_9AQUA</name>
<organism evidence="2 3">
    <name type="scientific">Ilex paraguariensis</name>
    <name type="common">yerba mate</name>
    <dbReference type="NCBI Taxonomy" id="185542"/>
    <lineage>
        <taxon>Eukaryota</taxon>
        <taxon>Viridiplantae</taxon>
        <taxon>Streptophyta</taxon>
        <taxon>Embryophyta</taxon>
        <taxon>Tracheophyta</taxon>
        <taxon>Spermatophyta</taxon>
        <taxon>Magnoliopsida</taxon>
        <taxon>eudicotyledons</taxon>
        <taxon>Gunneridae</taxon>
        <taxon>Pentapetalae</taxon>
        <taxon>asterids</taxon>
        <taxon>campanulids</taxon>
        <taxon>Aquifoliales</taxon>
        <taxon>Aquifoliaceae</taxon>
        <taxon>Ilex</taxon>
    </lineage>
</organism>
<dbReference type="EMBL" id="CAUOFW020000724">
    <property type="protein sequence ID" value="CAK9135600.1"/>
    <property type="molecule type" value="Genomic_DNA"/>
</dbReference>
<dbReference type="AlphaFoldDB" id="A0ABC8QW56"/>
<sequence>MHCHVSPSSGSGTTLQPSLHTPHVPYLCQNEPNTFSYLYTSIYVFPLQFKVNADHKALVFTFYPHSSISVNTFCFFKSNFSVEMYLIPNNIGSWYKKRANGDEDDDDDGDDGYDYVPAACKERDGDGDGDSDDDDGDYDYAPAA</sequence>
<feature type="compositionally biased region" description="Acidic residues" evidence="1">
    <location>
        <begin position="127"/>
        <end position="138"/>
    </location>
</feature>
<gene>
    <name evidence="2" type="ORF">ILEXP_LOCUS2558</name>
</gene>
<comment type="caution">
    <text evidence="2">The sequence shown here is derived from an EMBL/GenBank/DDBJ whole genome shotgun (WGS) entry which is preliminary data.</text>
</comment>
<reference evidence="2 3" key="1">
    <citation type="submission" date="2024-02" db="EMBL/GenBank/DDBJ databases">
        <authorList>
            <person name="Vignale AGUSTIN F."/>
            <person name="Sosa J E."/>
            <person name="Modenutti C."/>
        </authorList>
    </citation>
    <scope>NUCLEOTIDE SEQUENCE [LARGE SCALE GENOMIC DNA]</scope>
</reference>
<evidence type="ECO:0000313" key="3">
    <source>
        <dbReference type="Proteomes" id="UP001642360"/>
    </source>
</evidence>
<feature type="compositionally biased region" description="Acidic residues" evidence="1">
    <location>
        <begin position="102"/>
        <end position="113"/>
    </location>
</feature>
<keyword evidence="3" id="KW-1185">Reference proteome</keyword>
<evidence type="ECO:0000256" key="1">
    <source>
        <dbReference type="SAM" id="MobiDB-lite"/>
    </source>
</evidence>
<dbReference type="Proteomes" id="UP001642360">
    <property type="component" value="Unassembled WGS sequence"/>
</dbReference>
<accession>A0ABC8QW56</accession>
<evidence type="ECO:0000313" key="2">
    <source>
        <dbReference type="EMBL" id="CAK9135600.1"/>
    </source>
</evidence>
<protein>
    <submittedName>
        <fullName evidence="2">Uncharacterized protein</fullName>
    </submittedName>
</protein>